<dbReference type="Gene3D" id="3.90.190.20">
    <property type="entry name" value="Mur ligase, C-terminal domain"/>
    <property type="match status" value="1"/>
</dbReference>
<dbReference type="PANTHER" id="PTHR23135">
    <property type="entry name" value="MUR LIGASE FAMILY MEMBER"/>
    <property type="match status" value="1"/>
</dbReference>
<evidence type="ECO:0000256" key="1">
    <source>
        <dbReference type="ARBA" id="ARBA00005898"/>
    </source>
</evidence>
<keyword evidence="4 13" id="KW-0573">Peptidoglycan synthesis</keyword>
<comment type="subcellular location">
    <subcellularLocation>
        <location evidence="13 14">Cytoplasm</location>
    </subcellularLocation>
</comment>
<comment type="caution">
    <text evidence="19">The sequence shown here is derived from an EMBL/GenBank/DDBJ whole genome shotgun (WGS) entry which is preliminary data.</text>
</comment>
<dbReference type="InterPro" id="IPR035911">
    <property type="entry name" value="MurE/MurF_N"/>
</dbReference>
<comment type="caution">
    <text evidence="13">Lacks conserved residue(s) required for the propagation of feature annotation.</text>
</comment>
<keyword evidence="13 19" id="KW-0436">Ligase</keyword>
<dbReference type="GO" id="GO:0005737">
    <property type="term" value="C:cytoplasm"/>
    <property type="evidence" value="ECO:0007669"/>
    <property type="project" value="UniProtKB-SubCell"/>
</dbReference>
<feature type="binding site" evidence="13">
    <location>
        <position position="33"/>
    </location>
    <ligand>
        <name>UDP-N-acetyl-alpha-D-muramoyl-L-alanyl-D-glutamate</name>
        <dbReference type="ChEBI" id="CHEBI:83900"/>
    </ligand>
</feature>
<evidence type="ECO:0000256" key="4">
    <source>
        <dbReference type="ARBA" id="ARBA00022984"/>
    </source>
</evidence>
<evidence type="ECO:0000256" key="7">
    <source>
        <dbReference type="ARBA" id="ARBA00050251"/>
    </source>
</evidence>
<feature type="binding site" evidence="13">
    <location>
        <begin position="411"/>
        <end position="414"/>
    </location>
    <ligand>
        <name>meso-2,6-diaminopimelate</name>
        <dbReference type="ChEBI" id="CHEBI:57791"/>
    </ligand>
</feature>
<comment type="function">
    <text evidence="13">Catalyzes the addition of meso-diaminopimelic acid to the nucleotide precursor UDP-N-acetylmuramoyl-L-alanyl-D-glutamate (UMAG) in the biosynthesis of bacterial cell-wall peptidoglycan.</text>
</comment>
<feature type="binding site" evidence="13">
    <location>
        <position position="467"/>
    </location>
    <ligand>
        <name>meso-2,6-diaminopimelate</name>
        <dbReference type="ChEBI" id="CHEBI:57791"/>
    </ligand>
</feature>
<dbReference type="InterPro" id="IPR000713">
    <property type="entry name" value="Mur_ligase_N"/>
</dbReference>
<evidence type="ECO:0000256" key="13">
    <source>
        <dbReference type="HAMAP-Rule" id="MF_00208"/>
    </source>
</evidence>
<evidence type="ECO:0000259" key="17">
    <source>
        <dbReference type="Pfam" id="PF02875"/>
    </source>
</evidence>
<dbReference type="Pfam" id="PF01225">
    <property type="entry name" value="Mur_ligase"/>
    <property type="match status" value="1"/>
</dbReference>
<evidence type="ECO:0000259" key="16">
    <source>
        <dbReference type="Pfam" id="PF01225"/>
    </source>
</evidence>
<dbReference type="GO" id="GO:0009252">
    <property type="term" value="P:peptidoglycan biosynthetic process"/>
    <property type="evidence" value="ECO:0007669"/>
    <property type="project" value="UniProtKB-UniRule"/>
</dbReference>
<feature type="binding site" evidence="13">
    <location>
        <position position="463"/>
    </location>
    <ligand>
        <name>meso-2,6-diaminopimelate</name>
        <dbReference type="ChEBI" id="CHEBI:57791"/>
    </ligand>
</feature>
<dbReference type="GO" id="GO:0008765">
    <property type="term" value="F:UDP-N-acetylmuramoylalanyl-D-glutamate-2,6-diaminopimelate ligase activity"/>
    <property type="evidence" value="ECO:0007669"/>
    <property type="project" value="UniProtKB-UniRule"/>
</dbReference>
<evidence type="ECO:0000256" key="14">
    <source>
        <dbReference type="RuleBase" id="RU004135"/>
    </source>
</evidence>
<comment type="pathway">
    <text evidence="13 14">Cell wall biogenesis; peptidoglycan biosynthesis.</text>
</comment>
<feature type="binding site" evidence="13">
    <location>
        <position position="190"/>
    </location>
    <ligand>
        <name>UDP-N-acetyl-alpha-D-muramoyl-L-alanyl-D-glutamate</name>
        <dbReference type="ChEBI" id="CHEBI:83900"/>
    </ligand>
</feature>
<evidence type="ECO:0000256" key="11">
    <source>
        <dbReference type="ARBA" id="ARBA00076158"/>
    </source>
</evidence>
<dbReference type="SUPFAM" id="SSF63418">
    <property type="entry name" value="MurE/MurF N-terminal domain"/>
    <property type="match status" value="1"/>
</dbReference>
<feature type="domain" description="Mur ligase N-terminal catalytic" evidence="16">
    <location>
        <begin position="26"/>
        <end position="98"/>
    </location>
</feature>
<keyword evidence="3 13" id="KW-0133">Cell shape</keyword>
<dbReference type="NCBIfam" id="TIGR01085">
    <property type="entry name" value="murE"/>
    <property type="match status" value="1"/>
</dbReference>
<dbReference type="InterPro" id="IPR036615">
    <property type="entry name" value="Mur_ligase_C_dom_sf"/>
</dbReference>
<dbReference type="GO" id="GO:0071555">
    <property type="term" value="P:cell wall organization"/>
    <property type="evidence" value="ECO:0007669"/>
    <property type="project" value="UniProtKB-KW"/>
</dbReference>
<keyword evidence="2 13" id="KW-0132">Cell division</keyword>
<dbReference type="GO" id="GO:0051301">
    <property type="term" value="P:cell division"/>
    <property type="evidence" value="ECO:0007669"/>
    <property type="project" value="UniProtKB-KW"/>
</dbReference>
<comment type="cofactor">
    <cofactor evidence="13">
        <name>Mg(2+)</name>
        <dbReference type="ChEBI" id="CHEBI:18420"/>
    </cofactor>
</comment>
<dbReference type="Gene3D" id="3.40.1190.10">
    <property type="entry name" value="Mur-like, catalytic domain"/>
    <property type="match status" value="1"/>
</dbReference>
<feature type="binding site" evidence="13">
    <location>
        <begin position="113"/>
        <end position="119"/>
    </location>
    <ligand>
        <name>ATP</name>
        <dbReference type="ChEBI" id="CHEBI:30616"/>
    </ligand>
</feature>
<evidence type="ECO:0000256" key="6">
    <source>
        <dbReference type="ARBA" id="ARBA00023316"/>
    </source>
</evidence>
<keyword evidence="13" id="KW-0460">Magnesium</keyword>
<keyword evidence="13" id="KW-0067">ATP-binding</keyword>
<evidence type="ECO:0000256" key="9">
    <source>
        <dbReference type="ARBA" id="ARBA00072883"/>
    </source>
</evidence>
<dbReference type="Pfam" id="PF08245">
    <property type="entry name" value="Mur_ligase_M"/>
    <property type="match status" value="1"/>
</dbReference>
<dbReference type="Gene3D" id="3.40.1390.10">
    <property type="entry name" value="MurE/MurF, N-terminal domain"/>
    <property type="match status" value="1"/>
</dbReference>
<dbReference type="InterPro" id="IPR004101">
    <property type="entry name" value="Mur_ligase_C"/>
</dbReference>
<dbReference type="AlphaFoldDB" id="A0A2M8AT41"/>
<keyword evidence="6 13" id="KW-0961">Cell wall biogenesis/degradation</keyword>
<name>A0A2M8AT41_9BACT</name>
<dbReference type="SUPFAM" id="SSF53623">
    <property type="entry name" value="MurD-like peptide ligases, catalytic domain"/>
    <property type="match status" value="1"/>
</dbReference>
<dbReference type="GO" id="GO:0000287">
    <property type="term" value="F:magnesium ion binding"/>
    <property type="evidence" value="ECO:0007669"/>
    <property type="project" value="UniProtKB-UniRule"/>
</dbReference>
<protein>
    <recommendedName>
        <fullName evidence="9 13">UDP-N-acetylmuramoyl-L-alanyl-D-glutamate--2,6-diaminopimelate ligase</fullName>
        <ecNumber evidence="8 13">6.3.2.13</ecNumber>
    </recommendedName>
    <alternativeName>
        <fullName evidence="10 13">Meso-A2pm-adding enzyme</fullName>
    </alternativeName>
    <alternativeName>
        <fullName evidence="11 13">Meso-diaminopimelate-adding enzyme</fullName>
    </alternativeName>
    <alternativeName>
        <fullName evidence="12 13">UDP-MurNAc-L-Ala-D-Glu:meso-diaminopimelate ligase</fullName>
    </alternativeName>
    <alternativeName>
        <fullName evidence="13">UDP-MurNAc-tripeptide synthetase</fullName>
    </alternativeName>
    <alternativeName>
        <fullName evidence="13">UDP-N-acetylmuramyl-tripeptide synthetase</fullName>
    </alternativeName>
</protein>
<evidence type="ECO:0000259" key="18">
    <source>
        <dbReference type="Pfam" id="PF08245"/>
    </source>
</evidence>
<feature type="binding site" evidence="13">
    <location>
        <begin position="155"/>
        <end position="156"/>
    </location>
    <ligand>
        <name>UDP-N-acetyl-alpha-D-muramoyl-L-alanyl-D-glutamate</name>
        <dbReference type="ChEBI" id="CHEBI:83900"/>
    </ligand>
</feature>
<evidence type="ECO:0000256" key="5">
    <source>
        <dbReference type="ARBA" id="ARBA00023306"/>
    </source>
</evidence>
<accession>A0A2M8AT41</accession>
<dbReference type="InterPro" id="IPR005761">
    <property type="entry name" value="UDP-N-AcMur-Glu-dNH2Pim_ligase"/>
</dbReference>
<dbReference type="UniPathway" id="UPA00219"/>
<feature type="domain" description="Mur ligase C-terminal" evidence="17">
    <location>
        <begin position="338"/>
        <end position="465"/>
    </location>
</feature>
<dbReference type="InterPro" id="IPR036565">
    <property type="entry name" value="Mur-like_cat_sf"/>
</dbReference>
<dbReference type="PANTHER" id="PTHR23135:SF4">
    <property type="entry name" value="UDP-N-ACETYLMURAMOYL-L-ALANYL-D-GLUTAMATE--2,6-DIAMINOPIMELATE LIGASE MURE HOMOLOG, CHLOROPLASTIC"/>
    <property type="match status" value="1"/>
</dbReference>
<evidence type="ECO:0000313" key="19">
    <source>
        <dbReference type="EMBL" id="PJB29370.1"/>
    </source>
</evidence>
<dbReference type="NCBIfam" id="NF001126">
    <property type="entry name" value="PRK00139.1-4"/>
    <property type="match status" value="1"/>
</dbReference>
<evidence type="ECO:0000256" key="12">
    <source>
        <dbReference type="ARBA" id="ARBA00081560"/>
    </source>
</evidence>
<dbReference type="NCBIfam" id="NF001124">
    <property type="entry name" value="PRK00139.1-2"/>
    <property type="match status" value="1"/>
</dbReference>
<feature type="region of interest" description="Disordered" evidence="15">
    <location>
        <begin position="389"/>
        <end position="412"/>
    </location>
</feature>
<dbReference type="Pfam" id="PF02875">
    <property type="entry name" value="Mur_ligase_C"/>
    <property type="match status" value="1"/>
</dbReference>
<sequence length="503" mass="55456">MWLRDLIGVLDEKDEKQINGNLDIQIENIAIDSRHVTDGSLFICIAGFATDGHAYIHQAIKNGAVAVLIDKAVSVPSGIVSIRVASTRLIMGKIASAFYGFPSKNLRMIGITGTNGKTTTTYLIEAILKAAGYNVARLSTTQYSIGKEQIHATHTTPDSIELQQLLKKAVDYKCTHLVMEVSSHALSLDRVDGCEFDTAVFTNLTVDHLDFHHTQEEYLRAKAKLFASLGEANDKGLPKLALINTDSPFAEEIIKAVHPECVLIRGYGIEKQTDIFAYNIETTQDYTTFLYQGVKFKLNLLGRHNVYNTLVAIGVGESEGVELETISQALESVGGIPGRFERIWCGQPFTVIVDYAHSPDALQNVLQTCRQLSPKKIITVFGCGGDRDRSKRPQMGNISGGLSDETILTNDNPRTEAPDDILGEIEAGIKQTNSQYQIIPDRREAIFHAIGSARKGDIVLIAGKGHEDYQIVGDKTTHFDDREVARDGLNEVQGRNIREDKER</sequence>
<comment type="catalytic activity">
    <reaction evidence="7 13">
        <text>UDP-N-acetyl-alpha-D-muramoyl-L-alanyl-D-glutamate + meso-2,6-diaminopimelate + ATP = UDP-N-acetyl-alpha-D-muramoyl-L-alanyl-gamma-D-glutamyl-meso-2,6-diaminopimelate + ADP + phosphate + H(+)</text>
        <dbReference type="Rhea" id="RHEA:23676"/>
        <dbReference type="ChEBI" id="CHEBI:15378"/>
        <dbReference type="ChEBI" id="CHEBI:30616"/>
        <dbReference type="ChEBI" id="CHEBI:43474"/>
        <dbReference type="ChEBI" id="CHEBI:57791"/>
        <dbReference type="ChEBI" id="CHEBI:83900"/>
        <dbReference type="ChEBI" id="CHEBI:83905"/>
        <dbReference type="ChEBI" id="CHEBI:456216"/>
        <dbReference type="EC" id="6.3.2.13"/>
    </reaction>
</comment>
<dbReference type="EMBL" id="PFUI01000158">
    <property type="protein sequence ID" value="PJB29370.1"/>
    <property type="molecule type" value="Genomic_DNA"/>
</dbReference>
<dbReference type="SUPFAM" id="SSF53244">
    <property type="entry name" value="MurD-like peptide ligases, peptide-binding domain"/>
    <property type="match status" value="1"/>
</dbReference>
<evidence type="ECO:0000256" key="3">
    <source>
        <dbReference type="ARBA" id="ARBA00022960"/>
    </source>
</evidence>
<dbReference type="HAMAP" id="MF_00208">
    <property type="entry name" value="MurE"/>
    <property type="match status" value="1"/>
</dbReference>
<reference evidence="20" key="1">
    <citation type="submission" date="2017-09" db="EMBL/GenBank/DDBJ databases">
        <title>Depth-based differentiation of microbial function through sediment-hosted aquifers and enrichment of novel symbionts in the deep terrestrial subsurface.</title>
        <authorList>
            <person name="Probst A.J."/>
            <person name="Ladd B."/>
            <person name="Jarett J.K."/>
            <person name="Geller-Mcgrath D.E."/>
            <person name="Sieber C.M.K."/>
            <person name="Emerson J.B."/>
            <person name="Anantharaman K."/>
            <person name="Thomas B.C."/>
            <person name="Malmstrom R."/>
            <person name="Stieglmeier M."/>
            <person name="Klingl A."/>
            <person name="Woyke T."/>
            <person name="Ryan C.M."/>
            <person name="Banfield J.F."/>
        </authorList>
    </citation>
    <scope>NUCLEOTIDE SEQUENCE [LARGE SCALE GENOMIC DNA]</scope>
</reference>
<dbReference type="GO" id="GO:0008360">
    <property type="term" value="P:regulation of cell shape"/>
    <property type="evidence" value="ECO:0007669"/>
    <property type="project" value="UniProtKB-KW"/>
</dbReference>
<evidence type="ECO:0000256" key="10">
    <source>
        <dbReference type="ARBA" id="ARBA00075482"/>
    </source>
</evidence>
<evidence type="ECO:0000256" key="2">
    <source>
        <dbReference type="ARBA" id="ARBA00022618"/>
    </source>
</evidence>
<dbReference type="GO" id="GO:0005524">
    <property type="term" value="F:ATP binding"/>
    <property type="evidence" value="ECO:0007669"/>
    <property type="project" value="UniProtKB-UniRule"/>
</dbReference>
<dbReference type="InterPro" id="IPR013221">
    <property type="entry name" value="Mur_ligase_cen"/>
</dbReference>
<dbReference type="EC" id="6.3.2.13" evidence="8 13"/>
<organism evidence="19 20">
    <name type="scientific">Candidatus Desantisbacteria bacterium CG_4_9_14_3_um_filter_40_11</name>
    <dbReference type="NCBI Taxonomy" id="1974546"/>
    <lineage>
        <taxon>Bacteria</taxon>
        <taxon>Candidatus Desantisiibacteriota</taxon>
    </lineage>
</organism>
<comment type="similarity">
    <text evidence="1 13">Belongs to the MurCDEF family. MurE subfamily.</text>
</comment>
<feature type="binding site" evidence="13">
    <location>
        <position position="182"/>
    </location>
    <ligand>
        <name>UDP-N-acetyl-alpha-D-muramoyl-L-alanyl-D-glutamate</name>
        <dbReference type="ChEBI" id="CHEBI:83900"/>
    </ligand>
</feature>
<keyword evidence="5 13" id="KW-0131">Cell cycle</keyword>
<proteinExistence type="inferred from homology"/>
<comment type="PTM">
    <text evidence="13">Carboxylation is probably crucial for Mg(2+) binding and, consequently, for the gamma-phosphate positioning of ATP.</text>
</comment>
<keyword evidence="13" id="KW-0963">Cytoplasm</keyword>
<dbReference type="Proteomes" id="UP000231366">
    <property type="component" value="Unassembled WGS sequence"/>
</dbReference>
<feature type="binding site" evidence="13">
    <location>
        <position position="387"/>
    </location>
    <ligand>
        <name>meso-2,6-diaminopimelate</name>
        <dbReference type="ChEBI" id="CHEBI:57791"/>
    </ligand>
</feature>
<dbReference type="FunFam" id="3.90.190.20:FF:000006">
    <property type="entry name" value="UDP-N-acetylmuramoyl-L-alanyl-D-glutamate--2,6-diaminopimelate ligase"/>
    <property type="match status" value="1"/>
</dbReference>
<feature type="modified residue" description="N6-carboxylysine" evidence="13">
    <location>
        <position position="222"/>
    </location>
</feature>
<feature type="domain" description="Mur ligase central" evidence="18">
    <location>
        <begin position="111"/>
        <end position="315"/>
    </location>
</feature>
<keyword evidence="13" id="KW-0547">Nucleotide-binding</keyword>
<feature type="short sequence motif" description="Meso-diaminopimelate recognition motif" evidence="13">
    <location>
        <begin position="411"/>
        <end position="414"/>
    </location>
</feature>
<evidence type="ECO:0000256" key="15">
    <source>
        <dbReference type="SAM" id="MobiDB-lite"/>
    </source>
</evidence>
<gene>
    <name evidence="13" type="primary">murE</name>
    <name evidence="19" type="ORF">CO110_06110</name>
</gene>
<evidence type="ECO:0000313" key="20">
    <source>
        <dbReference type="Proteomes" id="UP000231366"/>
    </source>
</evidence>
<evidence type="ECO:0000256" key="8">
    <source>
        <dbReference type="ARBA" id="ARBA00066633"/>
    </source>
</evidence>